<name>A0A919TXJ5_9ACTN</name>
<evidence type="ECO:0000313" key="2">
    <source>
        <dbReference type="Proteomes" id="UP000623608"/>
    </source>
</evidence>
<protein>
    <recommendedName>
        <fullName evidence="3">Excreted virulence factor EspC (Type VII ESX diderm)</fullName>
    </recommendedName>
</protein>
<sequence length="108" mass="11676">MSDGFRVDLGALEDAAAGINTTLNDLKAKRIDDLDGRGADYGHDRLSETIADFCDRWELGVEHLATDGQEVASRLSHSVQAYLKVDLSAKGRMDGILQRQTGTDPAAD</sequence>
<dbReference type="RefSeq" id="WP_203812144.1">
    <property type="nucleotide sequence ID" value="NZ_BOMY01000044.1"/>
</dbReference>
<dbReference type="EMBL" id="BOMY01000044">
    <property type="protein sequence ID" value="GIF24275.1"/>
    <property type="molecule type" value="Genomic_DNA"/>
</dbReference>
<keyword evidence="2" id="KW-1185">Reference proteome</keyword>
<gene>
    <name evidence="1" type="ORF">Ate02nite_70050</name>
</gene>
<evidence type="ECO:0008006" key="3">
    <source>
        <dbReference type="Google" id="ProtNLM"/>
    </source>
</evidence>
<reference evidence="1" key="1">
    <citation type="submission" date="2021-01" db="EMBL/GenBank/DDBJ databases">
        <title>Whole genome shotgun sequence of Actinoplanes tereljensis NBRC 105297.</title>
        <authorList>
            <person name="Komaki H."/>
            <person name="Tamura T."/>
        </authorList>
    </citation>
    <scope>NUCLEOTIDE SEQUENCE</scope>
    <source>
        <strain evidence="1">NBRC 105297</strain>
    </source>
</reference>
<evidence type="ECO:0000313" key="1">
    <source>
        <dbReference type="EMBL" id="GIF24275.1"/>
    </source>
</evidence>
<organism evidence="1 2">
    <name type="scientific">Paractinoplanes tereljensis</name>
    <dbReference type="NCBI Taxonomy" id="571912"/>
    <lineage>
        <taxon>Bacteria</taxon>
        <taxon>Bacillati</taxon>
        <taxon>Actinomycetota</taxon>
        <taxon>Actinomycetes</taxon>
        <taxon>Micromonosporales</taxon>
        <taxon>Micromonosporaceae</taxon>
        <taxon>Paractinoplanes</taxon>
    </lineage>
</organism>
<accession>A0A919TXJ5</accession>
<dbReference type="AlphaFoldDB" id="A0A919TXJ5"/>
<dbReference type="Proteomes" id="UP000623608">
    <property type="component" value="Unassembled WGS sequence"/>
</dbReference>
<comment type="caution">
    <text evidence="1">The sequence shown here is derived from an EMBL/GenBank/DDBJ whole genome shotgun (WGS) entry which is preliminary data.</text>
</comment>
<proteinExistence type="predicted"/>